<dbReference type="PANTHER" id="PTHR44825:SF1">
    <property type="entry name" value="DNAJ HOMOLOG SUBFAMILY C MEMBER 4"/>
    <property type="match status" value="1"/>
</dbReference>
<dbReference type="PRINTS" id="PR00625">
    <property type="entry name" value="JDOMAIN"/>
</dbReference>
<keyword evidence="4" id="KW-1185">Reference proteome</keyword>
<evidence type="ECO:0000313" key="4">
    <source>
        <dbReference type="Proteomes" id="UP001642540"/>
    </source>
</evidence>
<protein>
    <recommendedName>
        <fullName evidence="2">J domain-containing protein</fullName>
    </recommendedName>
</protein>
<gene>
    <name evidence="3" type="ORF">ODALV1_LOCUS4742</name>
</gene>
<dbReference type="Gene3D" id="1.10.287.110">
    <property type="entry name" value="DnaJ domain"/>
    <property type="match status" value="1"/>
</dbReference>
<keyword evidence="1" id="KW-0472">Membrane</keyword>
<proteinExistence type="predicted"/>
<dbReference type="InterPro" id="IPR052763">
    <property type="entry name" value="DnaJ_C4"/>
</dbReference>
<sequence length="213" mass="24741">MSPSSSPPKKFRNHYDTLGLKDSCTSKDVKDAFLSLSKVHHPDLNPNDPSKKEKFVKIYEAYEVLRRPERRLVYDTDLRFKERMAQSGQNLNVETDAPRYTTWRDESIWSMRDKTKTNDTNKPYYGIKGINRVSNYWIAGGTVVVMLFGTFFHYTALKHSTAFTVAQLDTKDEKLARKLFTVRQLAEDNGNDKQIQIMREKFGWSGLASDEKR</sequence>
<feature type="domain" description="J" evidence="2">
    <location>
        <begin position="13"/>
        <end position="78"/>
    </location>
</feature>
<evidence type="ECO:0000259" key="2">
    <source>
        <dbReference type="PROSITE" id="PS50076"/>
    </source>
</evidence>
<comment type="caution">
    <text evidence="3">The sequence shown here is derived from an EMBL/GenBank/DDBJ whole genome shotgun (WGS) entry which is preliminary data.</text>
</comment>
<dbReference type="InterPro" id="IPR036869">
    <property type="entry name" value="J_dom_sf"/>
</dbReference>
<keyword evidence="1" id="KW-1133">Transmembrane helix</keyword>
<dbReference type="Proteomes" id="UP001642540">
    <property type="component" value="Unassembled WGS sequence"/>
</dbReference>
<accession>A0ABP1PWV7</accession>
<feature type="transmembrane region" description="Helical" evidence="1">
    <location>
        <begin position="136"/>
        <end position="154"/>
    </location>
</feature>
<evidence type="ECO:0000256" key="1">
    <source>
        <dbReference type="SAM" id="Phobius"/>
    </source>
</evidence>
<evidence type="ECO:0000313" key="3">
    <source>
        <dbReference type="EMBL" id="CAL8080805.1"/>
    </source>
</evidence>
<keyword evidence="1" id="KW-0812">Transmembrane</keyword>
<dbReference type="PROSITE" id="PS50076">
    <property type="entry name" value="DNAJ_2"/>
    <property type="match status" value="1"/>
</dbReference>
<dbReference type="EMBL" id="CAXLJM020000014">
    <property type="protein sequence ID" value="CAL8080805.1"/>
    <property type="molecule type" value="Genomic_DNA"/>
</dbReference>
<dbReference type="CDD" id="cd06257">
    <property type="entry name" value="DnaJ"/>
    <property type="match status" value="1"/>
</dbReference>
<dbReference type="SMART" id="SM00271">
    <property type="entry name" value="DnaJ"/>
    <property type="match status" value="1"/>
</dbReference>
<dbReference type="PANTHER" id="PTHR44825">
    <property type="match status" value="1"/>
</dbReference>
<dbReference type="SUPFAM" id="SSF46565">
    <property type="entry name" value="Chaperone J-domain"/>
    <property type="match status" value="1"/>
</dbReference>
<dbReference type="Pfam" id="PF00226">
    <property type="entry name" value="DnaJ"/>
    <property type="match status" value="1"/>
</dbReference>
<reference evidence="3 4" key="1">
    <citation type="submission" date="2024-08" db="EMBL/GenBank/DDBJ databases">
        <authorList>
            <person name="Cucini C."/>
            <person name="Frati F."/>
        </authorList>
    </citation>
    <scope>NUCLEOTIDE SEQUENCE [LARGE SCALE GENOMIC DNA]</scope>
</reference>
<name>A0ABP1PWV7_9HEXA</name>
<dbReference type="InterPro" id="IPR001623">
    <property type="entry name" value="DnaJ_domain"/>
</dbReference>
<organism evidence="3 4">
    <name type="scientific">Orchesella dallaii</name>
    <dbReference type="NCBI Taxonomy" id="48710"/>
    <lineage>
        <taxon>Eukaryota</taxon>
        <taxon>Metazoa</taxon>
        <taxon>Ecdysozoa</taxon>
        <taxon>Arthropoda</taxon>
        <taxon>Hexapoda</taxon>
        <taxon>Collembola</taxon>
        <taxon>Entomobryomorpha</taxon>
        <taxon>Entomobryoidea</taxon>
        <taxon>Orchesellidae</taxon>
        <taxon>Orchesellinae</taxon>
        <taxon>Orchesella</taxon>
    </lineage>
</organism>